<dbReference type="RefSeq" id="XP_046011401.1">
    <property type="nucleotide sequence ID" value="XM_046154195.1"/>
</dbReference>
<feature type="signal peptide" evidence="1">
    <location>
        <begin position="1"/>
        <end position="21"/>
    </location>
</feature>
<keyword evidence="3" id="KW-1185">Reference proteome</keyword>
<name>A0A9P8Y651_9PEZI</name>
<reference evidence="2" key="1">
    <citation type="journal article" date="2021" name="Nat. Commun.">
        <title>Genetic determinants of endophytism in the Arabidopsis root mycobiome.</title>
        <authorList>
            <person name="Mesny F."/>
            <person name="Miyauchi S."/>
            <person name="Thiergart T."/>
            <person name="Pickel B."/>
            <person name="Atanasova L."/>
            <person name="Karlsson M."/>
            <person name="Huettel B."/>
            <person name="Barry K.W."/>
            <person name="Haridas S."/>
            <person name="Chen C."/>
            <person name="Bauer D."/>
            <person name="Andreopoulos W."/>
            <person name="Pangilinan J."/>
            <person name="LaButti K."/>
            <person name="Riley R."/>
            <person name="Lipzen A."/>
            <person name="Clum A."/>
            <person name="Drula E."/>
            <person name="Henrissat B."/>
            <person name="Kohler A."/>
            <person name="Grigoriev I.V."/>
            <person name="Martin F.M."/>
            <person name="Hacquard S."/>
        </authorList>
    </citation>
    <scope>NUCLEOTIDE SEQUENCE</scope>
    <source>
        <strain evidence="2">MPI-CAGE-CH-0230</strain>
    </source>
</reference>
<gene>
    <name evidence="2" type="ORF">B0I36DRAFT_325058</name>
</gene>
<dbReference type="GeneID" id="70183741"/>
<evidence type="ECO:0000256" key="1">
    <source>
        <dbReference type="SAM" id="SignalP"/>
    </source>
</evidence>
<protein>
    <submittedName>
        <fullName evidence="2">Uncharacterized protein</fullName>
    </submittedName>
</protein>
<sequence>MRLTSSLRGASLLAAFGCSVAGQVERARLVLPGEKGNPNITSCGRVRISYPPMQLRKPARITGFQKTRDSANQ</sequence>
<comment type="caution">
    <text evidence="2">The sequence shown here is derived from an EMBL/GenBank/DDBJ whole genome shotgun (WGS) entry which is preliminary data.</text>
</comment>
<feature type="chain" id="PRO_5040424931" evidence="1">
    <location>
        <begin position="22"/>
        <end position="73"/>
    </location>
</feature>
<dbReference type="Proteomes" id="UP000756346">
    <property type="component" value="Unassembled WGS sequence"/>
</dbReference>
<organism evidence="2 3">
    <name type="scientific">Microdochium trichocladiopsis</name>
    <dbReference type="NCBI Taxonomy" id="1682393"/>
    <lineage>
        <taxon>Eukaryota</taxon>
        <taxon>Fungi</taxon>
        <taxon>Dikarya</taxon>
        <taxon>Ascomycota</taxon>
        <taxon>Pezizomycotina</taxon>
        <taxon>Sordariomycetes</taxon>
        <taxon>Xylariomycetidae</taxon>
        <taxon>Xylariales</taxon>
        <taxon>Microdochiaceae</taxon>
        <taxon>Microdochium</taxon>
    </lineage>
</organism>
<accession>A0A9P8Y651</accession>
<proteinExistence type="predicted"/>
<evidence type="ECO:0000313" key="2">
    <source>
        <dbReference type="EMBL" id="KAH7029113.1"/>
    </source>
</evidence>
<dbReference type="AlphaFoldDB" id="A0A9P8Y651"/>
<keyword evidence="1" id="KW-0732">Signal</keyword>
<dbReference type="EMBL" id="JAGTJQ010000006">
    <property type="protein sequence ID" value="KAH7029113.1"/>
    <property type="molecule type" value="Genomic_DNA"/>
</dbReference>
<evidence type="ECO:0000313" key="3">
    <source>
        <dbReference type="Proteomes" id="UP000756346"/>
    </source>
</evidence>